<dbReference type="InterPro" id="IPR003959">
    <property type="entry name" value="ATPase_AAA_core"/>
</dbReference>
<evidence type="ECO:0000259" key="2">
    <source>
        <dbReference type="Pfam" id="PF13304"/>
    </source>
</evidence>
<gene>
    <name evidence="3" type="ORF">SAMN05421546_0701</name>
</gene>
<keyword evidence="4" id="KW-1185">Reference proteome</keyword>
<protein>
    <submittedName>
        <fullName evidence="3">AAA domain-containing protein, putative AbiEii toxin, Type IV TA system</fullName>
    </submittedName>
</protein>
<name>A0A1N6QH73_9GAMM</name>
<feature type="domain" description="ATPase AAA-type core" evidence="2">
    <location>
        <begin position="314"/>
        <end position="393"/>
    </location>
</feature>
<dbReference type="OrthoDB" id="104167at2"/>
<accession>A0A1N6QH73</accession>
<dbReference type="RefSeq" id="WP_076585394.1">
    <property type="nucleotide sequence ID" value="NZ_FTLW01000002.1"/>
</dbReference>
<evidence type="ECO:0000313" key="3">
    <source>
        <dbReference type="EMBL" id="SIQ15862.1"/>
    </source>
</evidence>
<dbReference type="EMBL" id="FTLW01000002">
    <property type="protein sequence ID" value="SIQ15862.1"/>
    <property type="molecule type" value="Genomic_DNA"/>
</dbReference>
<dbReference type="PANTHER" id="PTHR43581:SF4">
    <property type="entry name" value="ATP_GTP PHOSPHATASE"/>
    <property type="match status" value="1"/>
</dbReference>
<dbReference type="SUPFAM" id="SSF52540">
    <property type="entry name" value="P-loop containing nucleoside triphosphate hydrolases"/>
    <property type="match status" value="1"/>
</dbReference>
<dbReference type="Gene3D" id="3.40.50.300">
    <property type="entry name" value="P-loop containing nucleotide triphosphate hydrolases"/>
    <property type="match status" value="2"/>
</dbReference>
<dbReference type="Proteomes" id="UP000241788">
    <property type="component" value="Unassembled WGS sequence"/>
</dbReference>
<dbReference type="GO" id="GO:0016887">
    <property type="term" value="F:ATP hydrolysis activity"/>
    <property type="evidence" value="ECO:0007669"/>
    <property type="project" value="InterPro"/>
</dbReference>
<proteinExistence type="predicted"/>
<organism evidence="3 4">
    <name type="scientific">Solilutibacter tolerans</name>
    <dbReference type="NCBI Taxonomy" id="1604334"/>
    <lineage>
        <taxon>Bacteria</taxon>
        <taxon>Pseudomonadati</taxon>
        <taxon>Pseudomonadota</taxon>
        <taxon>Gammaproteobacteria</taxon>
        <taxon>Lysobacterales</taxon>
        <taxon>Lysobacteraceae</taxon>
        <taxon>Solilutibacter</taxon>
    </lineage>
</organism>
<dbReference type="Pfam" id="PF13175">
    <property type="entry name" value="AAA_15"/>
    <property type="match status" value="1"/>
</dbReference>
<evidence type="ECO:0000313" key="4">
    <source>
        <dbReference type="Proteomes" id="UP000241788"/>
    </source>
</evidence>
<dbReference type="InterPro" id="IPR051396">
    <property type="entry name" value="Bact_Antivir_Def_Nuclease"/>
</dbReference>
<evidence type="ECO:0000259" key="1">
    <source>
        <dbReference type="Pfam" id="PF13175"/>
    </source>
</evidence>
<dbReference type="GO" id="GO:0005524">
    <property type="term" value="F:ATP binding"/>
    <property type="evidence" value="ECO:0007669"/>
    <property type="project" value="InterPro"/>
</dbReference>
<reference evidence="4" key="1">
    <citation type="submission" date="2017-01" db="EMBL/GenBank/DDBJ databases">
        <authorList>
            <person name="Varghese N."/>
            <person name="Submissions S."/>
        </authorList>
    </citation>
    <scope>NUCLEOTIDE SEQUENCE [LARGE SCALE GENOMIC DNA]</scope>
    <source>
        <strain evidence="4">UM1</strain>
    </source>
</reference>
<feature type="domain" description="Endonuclease GajA/Old nuclease/RecF-like AAA" evidence="1">
    <location>
        <begin position="1"/>
        <end position="60"/>
    </location>
</feature>
<sequence>MELNRIQIENFRSIEFAEVPFEPRCRVLLGKNEVGKSNILAACALLDEATQVESSDLREARDEEDPVKEGSVNFIFRLSAEDLGKAKEKIKARVAGNIKGIVQTDAGTISLDSFVDEFREWIYIVDLPSGDRRTAFWTDDKTIVSDGWLYRKPGVSGATEIKLRNGIARSLESLPIAHKDALDPESLAHYVKASLGNIRAQIKIAIDEIVKPKLPKCVLWSYSEKNLLPQAIDIEAFKSDPRSCEPLRAMFLLAGEDDPAEAINNAQGRPNGFKNLLTRVARLTSEHVRKKWKEVGGVDIVLAPNGNQIDAAVKDRYNEYSFARRSDGFKRFVSFLILVSARSATSDLSETLFLQDEPDLGLHPSGVKSLLAEFVSLSSSNYILVTTHSIFMVDKDRIDRHLVVTKKEETSRVAEVERSTLLDEEVLFNALGYSIFELIKPTNILFEGWRDKKLFSVSMDKRGEAGKYLRERFKKDVGSTHAMGVKEISKMVGYLEAMERRSMVVTDSDQVARERQSAFSADPARHLWFRYDELIGQEGVYTAEDFIVPKRLGAAFREVLTTNGYSLQAPYPLFEPSQDGVVDAAKNYLADMGLKPEVQKDLLNRWKSKIFDSLESSHVADSYLRVMQGVADKLRQF</sequence>
<dbReference type="InterPro" id="IPR041685">
    <property type="entry name" value="AAA_GajA/Old/RecF-like"/>
</dbReference>
<dbReference type="InterPro" id="IPR027417">
    <property type="entry name" value="P-loop_NTPase"/>
</dbReference>
<dbReference type="STRING" id="1604334.SAMN05421546_0701"/>
<dbReference type="PANTHER" id="PTHR43581">
    <property type="entry name" value="ATP/GTP PHOSPHATASE"/>
    <property type="match status" value="1"/>
</dbReference>
<dbReference type="AlphaFoldDB" id="A0A1N6QH73"/>
<dbReference type="Pfam" id="PF13304">
    <property type="entry name" value="AAA_21"/>
    <property type="match status" value="1"/>
</dbReference>